<dbReference type="GO" id="GO:0008061">
    <property type="term" value="F:chitin binding"/>
    <property type="evidence" value="ECO:0007669"/>
    <property type="project" value="InterPro"/>
</dbReference>
<dbReference type="SMART" id="SM00636">
    <property type="entry name" value="Glyco_18"/>
    <property type="match status" value="1"/>
</dbReference>
<dbReference type="Proteomes" id="UP000095282">
    <property type="component" value="Unplaced"/>
</dbReference>
<reference evidence="4" key="1">
    <citation type="submission" date="2016-11" db="UniProtKB">
        <authorList>
            <consortium name="WormBaseParasite"/>
        </authorList>
    </citation>
    <scope>IDENTIFICATION</scope>
</reference>
<protein>
    <submittedName>
        <fullName evidence="4">Glyco_18 domain-containing protein</fullName>
    </submittedName>
</protein>
<accession>A0A1I7UWM3</accession>
<evidence type="ECO:0000313" key="3">
    <source>
        <dbReference type="Proteomes" id="UP000095282"/>
    </source>
</evidence>
<dbReference type="eggNOG" id="KOG2806">
    <property type="taxonomic scope" value="Eukaryota"/>
</dbReference>
<dbReference type="InterPro" id="IPR029070">
    <property type="entry name" value="Chitinase_insertion_sf"/>
</dbReference>
<evidence type="ECO:0000313" key="4">
    <source>
        <dbReference type="WBParaSite" id="Csp11.Scaffold630.g20082.t1"/>
    </source>
</evidence>
<name>A0A1I7UWM3_9PELO</name>
<feature type="transmembrane region" description="Helical" evidence="1">
    <location>
        <begin position="31"/>
        <end position="54"/>
    </location>
</feature>
<feature type="domain" description="GH18" evidence="2">
    <location>
        <begin position="72"/>
        <end position="399"/>
    </location>
</feature>
<evidence type="ECO:0000256" key="1">
    <source>
        <dbReference type="SAM" id="Phobius"/>
    </source>
</evidence>
<keyword evidence="1" id="KW-0812">Transmembrane</keyword>
<organism evidence="3 4">
    <name type="scientific">Caenorhabditis tropicalis</name>
    <dbReference type="NCBI Taxonomy" id="1561998"/>
    <lineage>
        <taxon>Eukaryota</taxon>
        <taxon>Metazoa</taxon>
        <taxon>Ecdysozoa</taxon>
        <taxon>Nematoda</taxon>
        <taxon>Chromadorea</taxon>
        <taxon>Rhabditida</taxon>
        <taxon>Rhabditina</taxon>
        <taxon>Rhabditomorpha</taxon>
        <taxon>Rhabditoidea</taxon>
        <taxon>Rhabditidae</taxon>
        <taxon>Peloderinae</taxon>
        <taxon>Caenorhabditis</taxon>
    </lineage>
</organism>
<dbReference type="SUPFAM" id="SSF51445">
    <property type="entry name" value="(Trans)glycosidases"/>
    <property type="match status" value="1"/>
</dbReference>
<keyword evidence="1" id="KW-1133">Transmembrane helix</keyword>
<dbReference type="InterPro" id="IPR017853">
    <property type="entry name" value="GH"/>
</dbReference>
<dbReference type="PANTHER" id="PTHR46073:SF4">
    <property type="entry name" value="GH18 DOMAIN-CONTAINING PROTEIN"/>
    <property type="match status" value="1"/>
</dbReference>
<dbReference type="WBParaSite" id="Csp11.Scaffold630.g20082.t1">
    <property type="protein sequence ID" value="Csp11.Scaffold630.g20082.t1"/>
    <property type="gene ID" value="Csp11.Scaffold630.g20082"/>
</dbReference>
<dbReference type="STRING" id="1561998.A0A1I7UWM3"/>
<dbReference type="AlphaFoldDB" id="A0A1I7UWM3"/>
<keyword evidence="1" id="KW-0472">Membrane</keyword>
<sequence length="411" mass="47875">MELQTFIDSNRRLLPRTETNVTPQRNSFKSFLAGFLMSTILAFLSFGCSTVFFFDAPNKNCTTPPPQPICQKRIVGYYSAWEYREFTEQQLSRKLTHLVFAFVGINISTGRLTFENDGKETLFWGMMKKAKQAQIKVMISTDWFTQWTPNLYGNKTEAERSLIFIENVIEMMRTYRIDGVDFNFDWNKNQKDKMKDVILMKEPRKRLLMDSQMTRRSPYLPSMMVPSTDLSSDDEIYLNALMGYVDFVNVHSMNFHKYWKVGLGTFPGAPLTLKTGIHKESIDSKMKYLSCLNQSPSKLNIGINFFEWCWWDKAKRLLVPWRGKHTIGSKPKIVAFTENTTLEYDGKTFYTLFEDEESIGTKMKYAMDKNIGGVVIWRLEFDDDQMTLLNAVASDKYCFSGENQVKFDCFQ</sequence>
<dbReference type="InterPro" id="IPR011583">
    <property type="entry name" value="Chitinase_II/V-like_cat"/>
</dbReference>
<dbReference type="GO" id="GO:0005975">
    <property type="term" value="P:carbohydrate metabolic process"/>
    <property type="evidence" value="ECO:0007669"/>
    <property type="project" value="InterPro"/>
</dbReference>
<proteinExistence type="predicted"/>
<keyword evidence="3" id="KW-1185">Reference proteome</keyword>
<dbReference type="Gene3D" id="3.10.50.10">
    <property type="match status" value="1"/>
</dbReference>
<dbReference type="Pfam" id="PF00704">
    <property type="entry name" value="Glyco_hydro_18"/>
    <property type="match status" value="1"/>
</dbReference>
<dbReference type="Gene3D" id="3.20.20.80">
    <property type="entry name" value="Glycosidases"/>
    <property type="match status" value="2"/>
</dbReference>
<dbReference type="InterPro" id="IPR001223">
    <property type="entry name" value="Glyco_hydro18_cat"/>
</dbReference>
<dbReference type="PROSITE" id="PS51910">
    <property type="entry name" value="GH18_2"/>
    <property type="match status" value="1"/>
</dbReference>
<evidence type="ECO:0000259" key="2">
    <source>
        <dbReference type="PROSITE" id="PS51910"/>
    </source>
</evidence>
<dbReference type="PANTHER" id="PTHR46073">
    <property type="entry name" value="CHITINASE"/>
    <property type="match status" value="1"/>
</dbReference>